<feature type="region of interest" description="Disordered" evidence="1">
    <location>
        <begin position="1"/>
        <end position="65"/>
    </location>
</feature>
<dbReference type="OrthoDB" id="10575348at2759"/>
<accession>Q4SJL5</accession>
<reference evidence="2" key="2">
    <citation type="submission" date="2004-02" db="EMBL/GenBank/DDBJ databases">
        <authorList>
            <consortium name="Genoscope"/>
            <consortium name="Whitehead Institute Centre for Genome Research"/>
        </authorList>
    </citation>
    <scope>NUCLEOTIDE SEQUENCE</scope>
</reference>
<proteinExistence type="predicted"/>
<feature type="region of interest" description="Disordered" evidence="1">
    <location>
        <begin position="101"/>
        <end position="130"/>
    </location>
</feature>
<dbReference type="InterPro" id="IPR024858">
    <property type="entry name" value="GOLGA"/>
</dbReference>
<evidence type="ECO:0000256" key="1">
    <source>
        <dbReference type="SAM" id="MobiDB-lite"/>
    </source>
</evidence>
<name>Q4SJL5_TETNG</name>
<sequence>MADQSRQTKLAAAKKKLKEFQQKSSPNVAGEKGSSTGGAGAKKKRKVKGPSQPDAPLSDRNSPDNFDSILKVLRKSNGVALPPYSNSQTFADAATIGSSVSQMLEDPTSEPKSNPANTNTATNSEPVSQNSDLQVCLTPLHLSVQQVQIFVH</sequence>
<dbReference type="AlphaFoldDB" id="Q4SJL5"/>
<dbReference type="GO" id="GO:0005801">
    <property type="term" value="C:cis-Golgi network"/>
    <property type="evidence" value="ECO:0007669"/>
    <property type="project" value="TreeGrafter"/>
</dbReference>
<comment type="caution">
    <text evidence="2">The sequence shown here is derived from an EMBL/GenBank/DDBJ whole genome shotgun (WGS) entry which is preliminary data.</text>
</comment>
<organism evidence="2">
    <name type="scientific">Tetraodon nigroviridis</name>
    <name type="common">Spotted green pufferfish</name>
    <name type="synonym">Chelonodon nigroviridis</name>
    <dbReference type="NCBI Taxonomy" id="99883"/>
    <lineage>
        <taxon>Eukaryota</taxon>
        <taxon>Metazoa</taxon>
        <taxon>Chordata</taxon>
        <taxon>Craniata</taxon>
        <taxon>Vertebrata</taxon>
        <taxon>Euteleostomi</taxon>
        <taxon>Actinopterygii</taxon>
        <taxon>Neopterygii</taxon>
        <taxon>Teleostei</taxon>
        <taxon>Neoteleostei</taxon>
        <taxon>Acanthomorphata</taxon>
        <taxon>Eupercaria</taxon>
        <taxon>Tetraodontiformes</taxon>
        <taxon>Tetradontoidea</taxon>
        <taxon>Tetraodontidae</taxon>
        <taxon>Tetraodon</taxon>
    </lineage>
</organism>
<evidence type="ECO:0000313" key="2">
    <source>
        <dbReference type="EMBL" id="CAF99167.1"/>
    </source>
</evidence>
<reference evidence="2" key="1">
    <citation type="journal article" date="2004" name="Nature">
        <title>Genome duplication in the teleost fish Tetraodon nigroviridis reveals the early vertebrate proto-karyotype.</title>
        <authorList>
            <person name="Jaillon O."/>
            <person name="Aury J.-M."/>
            <person name="Brunet F."/>
            <person name="Petit J.-L."/>
            <person name="Stange-Thomann N."/>
            <person name="Mauceli E."/>
            <person name="Bouneau L."/>
            <person name="Fischer C."/>
            <person name="Ozouf-Costaz C."/>
            <person name="Bernot A."/>
            <person name="Nicaud S."/>
            <person name="Jaffe D."/>
            <person name="Fisher S."/>
            <person name="Lutfalla G."/>
            <person name="Dossat C."/>
            <person name="Segurens B."/>
            <person name="Dasilva C."/>
            <person name="Salanoubat M."/>
            <person name="Levy M."/>
            <person name="Boudet N."/>
            <person name="Castellano S."/>
            <person name="Anthouard V."/>
            <person name="Jubin C."/>
            <person name="Castelli V."/>
            <person name="Katinka M."/>
            <person name="Vacherie B."/>
            <person name="Biemont C."/>
            <person name="Skalli Z."/>
            <person name="Cattolico L."/>
            <person name="Poulain J."/>
            <person name="De Berardinis V."/>
            <person name="Cruaud C."/>
            <person name="Duprat S."/>
            <person name="Brottier P."/>
            <person name="Coutanceau J.-P."/>
            <person name="Gouzy J."/>
            <person name="Parra G."/>
            <person name="Lardier G."/>
            <person name="Chapple C."/>
            <person name="McKernan K.J."/>
            <person name="McEwan P."/>
            <person name="Bosak S."/>
            <person name="Kellis M."/>
            <person name="Volff J.-N."/>
            <person name="Guigo R."/>
            <person name="Zody M.C."/>
            <person name="Mesirov J."/>
            <person name="Lindblad-Toh K."/>
            <person name="Birren B."/>
            <person name="Nusbaum C."/>
            <person name="Kahn D."/>
            <person name="Robinson-Rechavi M."/>
            <person name="Laudet V."/>
            <person name="Schachter V."/>
            <person name="Quetier F."/>
            <person name="Saurin W."/>
            <person name="Scarpelli C."/>
            <person name="Wincker P."/>
            <person name="Lander E.S."/>
            <person name="Weissenbach J."/>
            <person name="Roest Crollius H."/>
        </authorList>
    </citation>
    <scope>NUCLEOTIDE SEQUENCE [LARGE SCALE GENOMIC DNA]</scope>
</reference>
<dbReference type="PANTHER" id="PTHR10881">
    <property type="entry name" value="GOLGIN SUBFAMILY A MEMBER-RELATED"/>
    <property type="match status" value="1"/>
</dbReference>
<dbReference type="KEGG" id="tng:GSTEN00017157G001"/>
<dbReference type="GO" id="GO:0000137">
    <property type="term" value="C:Golgi cis cisterna"/>
    <property type="evidence" value="ECO:0007669"/>
    <property type="project" value="TreeGrafter"/>
</dbReference>
<dbReference type="EMBL" id="CAAE01014575">
    <property type="protein sequence ID" value="CAF99167.1"/>
    <property type="molecule type" value="Genomic_DNA"/>
</dbReference>
<gene>
    <name evidence="2" type="ORF">GSTENG00017157001</name>
</gene>
<dbReference type="GO" id="GO:0007030">
    <property type="term" value="P:Golgi organization"/>
    <property type="evidence" value="ECO:0007669"/>
    <property type="project" value="TreeGrafter"/>
</dbReference>
<dbReference type="GO" id="GO:0032580">
    <property type="term" value="C:Golgi cisterna membrane"/>
    <property type="evidence" value="ECO:0007669"/>
    <property type="project" value="TreeGrafter"/>
</dbReference>
<protein>
    <submittedName>
        <fullName evidence="2">(spotted green pufferfish) hypothetical protein</fullName>
    </submittedName>
</protein>
<dbReference type="PANTHER" id="PTHR10881:SF46">
    <property type="entry name" value="GOLGIN SUBFAMILY A MEMBER 2"/>
    <property type="match status" value="1"/>
</dbReference>